<proteinExistence type="predicted"/>
<accession>A0A645GT95</accession>
<dbReference type="AlphaFoldDB" id="A0A645GT95"/>
<evidence type="ECO:0000313" key="1">
    <source>
        <dbReference type="EMBL" id="MPN29510.1"/>
    </source>
</evidence>
<protein>
    <submittedName>
        <fullName evidence="1">Uncharacterized protein</fullName>
    </submittedName>
</protein>
<sequence>MTIFPKGEKYKPIHTRKTTKAVSKNNHPNSSNIHAYSVPVKLTNAALSKKANKIQVQKSNTAGKKTIKLIF</sequence>
<organism evidence="1">
    <name type="scientific">bioreactor metagenome</name>
    <dbReference type="NCBI Taxonomy" id="1076179"/>
    <lineage>
        <taxon>unclassified sequences</taxon>
        <taxon>metagenomes</taxon>
        <taxon>ecological metagenomes</taxon>
    </lineage>
</organism>
<dbReference type="EMBL" id="VSSQ01080251">
    <property type="protein sequence ID" value="MPN29510.1"/>
    <property type="molecule type" value="Genomic_DNA"/>
</dbReference>
<reference evidence="1" key="1">
    <citation type="submission" date="2019-08" db="EMBL/GenBank/DDBJ databases">
        <authorList>
            <person name="Kucharzyk K."/>
            <person name="Murdoch R.W."/>
            <person name="Higgins S."/>
            <person name="Loffler F."/>
        </authorList>
    </citation>
    <scope>NUCLEOTIDE SEQUENCE</scope>
</reference>
<gene>
    <name evidence="1" type="ORF">SDC9_176963</name>
</gene>
<comment type="caution">
    <text evidence="1">The sequence shown here is derived from an EMBL/GenBank/DDBJ whole genome shotgun (WGS) entry which is preliminary data.</text>
</comment>
<name>A0A645GT95_9ZZZZ</name>